<evidence type="ECO:0000256" key="1">
    <source>
        <dbReference type="SAM" id="MobiDB-lite"/>
    </source>
</evidence>
<dbReference type="PANTHER" id="PTHR34708:SF2">
    <property type="entry name" value="OS07G0440000 PROTEIN"/>
    <property type="match status" value="1"/>
</dbReference>
<name>A0ABC8W011_9POAL</name>
<reference evidence="3 4" key="2">
    <citation type="submission" date="2024-10" db="EMBL/GenBank/DDBJ databases">
        <authorList>
            <person name="Ryan C."/>
        </authorList>
    </citation>
    <scope>NUCLEOTIDE SEQUENCE [LARGE SCALE GENOMIC DNA]</scope>
</reference>
<protein>
    <recommendedName>
        <fullName evidence="2">KIB1-4 beta-propeller domain-containing protein</fullName>
    </recommendedName>
</protein>
<evidence type="ECO:0000313" key="4">
    <source>
        <dbReference type="Proteomes" id="UP001497457"/>
    </source>
</evidence>
<dbReference type="PANTHER" id="PTHR34708">
    <property type="entry name" value="OS07G0440000 PROTEIN"/>
    <property type="match status" value="1"/>
</dbReference>
<dbReference type="Proteomes" id="UP001497457">
    <property type="component" value="Chromosome 11b"/>
</dbReference>
<feature type="compositionally biased region" description="Basic residues" evidence="1">
    <location>
        <begin position="1"/>
        <end position="16"/>
    </location>
</feature>
<evidence type="ECO:0000313" key="3">
    <source>
        <dbReference type="EMBL" id="CAL4900069.1"/>
    </source>
</evidence>
<sequence>MAPRKARCRSRRRRRRQQEEERRPWRDLPADVVSQITSAREMSLVDYTSIRGVCWRSSMPPATPLLFYTAYGPGHAPYEPELFAAAFSLPAQRRLDVRGMLDPVLTTGSVCVGSGHGWIAVDERIRSPYRRLILTNPISGVRIRLPELLNVAEWEVKKVVFAPNPTEADFTAVAIYGRGNDWNVAYARSGDEDWTEVKQDYPRQCIKNTIVDLVYHDDGRVYCLTLASAVRVICIPAPGGGGGEAQKARVKSLLPEGNGSLPFDPARVFAVKRFKFLFDYLRAGHNERYLVFCEGVMYQVWRNLVNIRRAVLFGGLEETELGKEIIVLKHDPGSWPCWKEVDDLGGYSVFLGKNNAVSVRVAGTPWVRANCVYWIGGPEEETAMVFDMATQITTLCVPNGSLEGFHRWASCWYFLK</sequence>
<feature type="domain" description="KIB1-4 beta-propeller" evidence="2">
    <location>
        <begin position="105"/>
        <end position="386"/>
    </location>
</feature>
<proteinExistence type="predicted"/>
<dbReference type="Pfam" id="PF03478">
    <property type="entry name" value="Beta-prop_KIB1-4"/>
    <property type="match status" value="1"/>
</dbReference>
<evidence type="ECO:0000259" key="2">
    <source>
        <dbReference type="Pfam" id="PF03478"/>
    </source>
</evidence>
<gene>
    <name evidence="3" type="ORF">URODEC1_LOCUS8481</name>
</gene>
<accession>A0ABC8W011</accession>
<dbReference type="EMBL" id="OZ075121">
    <property type="protein sequence ID" value="CAL4900069.1"/>
    <property type="molecule type" value="Genomic_DNA"/>
</dbReference>
<dbReference type="AlphaFoldDB" id="A0ABC8W011"/>
<dbReference type="InterPro" id="IPR005174">
    <property type="entry name" value="KIB1-4_b-propeller"/>
</dbReference>
<organism evidence="3 4">
    <name type="scientific">Urochloa decumbens</name>
    <dbReference type="NCBI Taxonomy" id="240449"/>
    <lineage>
        <taxon>Eukaryota</taxon>
        <taxon>Viridiplantae</taxon>
        <taxon>Streptophyta</taxon>
        <taxon>Embryophyta</taxon>
        <taxon>Tracheophyta</taxon>
        <taxon>Spermatophyta</taxon>
        <taxon>Magnoliopsida</taxon>
        <taxon>Liliopsida</taxon>
        <taxon>Poales</taxon>
        <taxon>Poaceae</taxon>
        <taxon>PACMAD clade</taxon>
        <taxon>Panicoideae</taxon>
        <taxon>Panicodae</taxon>
        <taxon>Paniceae</taxon>
        <taxon>Melinidinae</taxon>
        <taxon>Urochloa</taxon>
    </lineage>
</organism>
<keyword evidence="4" id="KW-1185">Reference proteome</keyword>
<reference evidence="4" key="1">
    <citation type="submission" date="2024-06" db="EMBL/GenBank/DDBJ databases">
        <authorList>
            <person name="Ryan C."/>
        </authorList>
    </citation>
    <scope>NUCLEOTIDE SEQUENCE [LARGE SCALE GENOMIC DNA]</scope>
</reference>
<feature type="region of interest" description="Disordered" evidence="1">
    <location>
        <begin position="1"/>
        <end position="24"/>
    </location>
</feature>